<dbReference type="NCBIfam" id="TIGR01967">
    <property type="entry name" value="DEAH_box_HrpA"/>
    <property type="match status" value="1"/>
</dbReference>
<dbReference type="AlphaFoldDB" id="A0A3Q9G4U9"/>
<dbReference type="SMART" id="SM00847">
    <property type="entry name" value="HA2"/>
    <property type="match status" value="1"/>
</dbReference>
<dbReference type="RefSeq" id="WP_126704288.1">
    <property type="nucleotide sequence ID" value="NZ_CP034593.1"/>
</dbReference>
<dbReference type="Pfam" id="PF21010">
    <property type="entry name" value="HA2_C"/>
    <property type="match status" value="1"/>
</dbReference>
<dbReference type="GO" id="GO:0003724">
    <property type="term" value="F:RNA helicase activity"/>
    <property type="evidence" value="ECO:0007669"/>
    <property type="project" value="UniProtKB-EC"/>
</dbReference>
<evidence type="ECO:0000256" key="2">
    <source>
        <dbReference type="ARBA" id="ARBA00022801"/>
    </source>
</evidence>
<evidence type="ECO:0000313" key="7">
    <source>
        <dbReference type="EMBL" id="AZQ77485.1"/>
    </source>
</evidence>
<dbReference type="PANTHER" id="PTHR18934">
    <property type="entry name" value="ATP-DEPENDENT RNA HELICASE"/>
    <property type="match status" value="1"/>
</dbReference>
<accession>A0A3Q9G4U9</accession>
<keyword evidence="3 7" id="KW-0347">Helicase</keyword>
<dbReference type="InterPro" id="IPR027417">
    <property type="entry name" value="P-loop_NTPase"/>
</dbReference>
<evidence type="ECO:0000256" key="3">
    <source>
        <dbReference type="ARBA" id="ARBA00022806"/>
    </source>
</evidence>
<dbReference type="SMART" id="SM00487">
    <property type="entry name" value="DEXDc"/>
    <property type="match status" value="1"/>
</dbReference>
<dbReference type="InterPro" id="IPR011545">
    <property type="entry name" value="DEAD/DEAH_box_helicase_dom"/>
</dbReference>
<evidence type="ECO:0000313" key="8">
    <source>
        <dbReference type="Proteomes" id="UP000280344"/>
    </source>
</evidence>
<evidence type="ECO:0000259" key="5">
    <source>
        <dbReference type="PROSITE" id="PS51192"/>
    </source>
</evidence>
<dbReference type="EC" id="3.6.4.13" evidence="7"/>
<dbReference type="SUPFAM" id="SSF52540">
    <property type="entry name" value="P-loop containing nucleoside triphosphate hydrolases"/>
    <property type="match status" value="1"/>
</dbReference>
<gene>
    <name evidence="7" type="primary">hrpA</name>
    <name evidence="7" type="ORF">EJ997_09210</name>
</gene>
<dbReference type="GO" id="GO:0003723">
    <property type="term" value="F:RNA binding"/>
    <property type="evidence" value="ECO:0007669"/>
    <property type="project" value="TreeGrafter"/>
</dbReference>
<dbReference type="Pfam" id="PF07717">
    <property type="entry name" value="OB_NTP_bind"/>
    <property type="match status" value="1"/>
</dbReference>
<dbReference type="InterPro" id="IPR007502">
    <property type="entry name" value="Helicase-assoc_dom"/>
</dbReference>
<dbReference type="InterPro" id="IPR014001">
    <property type="entry name" value="Helicase_ATP-bd"/>
</dbReference>
<feature type="domain" description="Helicase ATP-binding" evidence="5">
    <location>
        <begin position="29"/>
        <end position="192"/>
    </location>
</feature>
<dbReference type="SMART" id="SM00382">
    <property type="entry name" value="AAA"/>
    <property type="match status" value="1"/>
</dbReference>
<dbReference type="Pfam" id="PF00270">
    <property type="entry name" value="DEAD"/>
    <property type="match status" value="1"/>
</dbReference>
<feature type="domain" description="Helicase C-terminal" evidence="6">
    <location>
        <begin position="225"/>
        <end position="398"/>
    </location>
</feature>
<organism evidence="7 8">
    <name type="scientific">Flaviflexus ciconiae</name>
    <dbReference type="NCBI Taxonomy" id="2496867"/>
    <lineage>
        <taxon>Bacteria</taxon>
        <taxon>Bacillati</taxon>
        <taxon>Actinomycetota</taxon>
        <taxon>Actinomycetes</taxon>
        <taxon>Actinomycetales</taxon>
        <taxon>Actinomycetaceae</taxon>
        <taxon>Flaviflexus</taxon>
    </lineage>
</organism>
<reference evidence="7 8" key="1">
    <citation type="submission" date="2018-12" db="EMBL/GenBank/DDBJ databases">
        <title>Complete genome sequence of Flaviflexus sp. H23T48.</title>
        <authorList>
            <person name="Bae J.-W."/>
            <person name="Lee J.-Y."/>
        </authorList>
    </citation>
    <scope>NUCLEOTIDE SEQUENCE [LARGE SCALE GENOMIC DNA]</scope>
    <source>
        <strain evidence="7 8">H23T48</strain>
    </source>
</reference>
<name>A0A3Q9G4U9_9ACTO</name>
<dbReference type="InterPro" id="IPR024590">
    <property type="entry name" value="HrpA_C"/>
</dbReference>
<keyword evidence="4" id="KW-0067">ATP-binding</keyword>
<dbReference type="PANTHER" id="PTHR18934:SF99">
    <property type="entry name" value="ATP-DEPENDENT RNA HELICASE DHX37-RELATED"/>
    <property type="match status" value="1"/>
</dbReference>
<protein>
    <submittedName>
        <fullName evidence="7">ATP-dependent RNA helicase HrpA</fullName>
        <ecNumber evidence="7">3.6.4.13</ecNumber>
    </submittedName>
</protein>
<keyword evidence="8" id="KW-1185">Reference proteome</keyword>
<dbReference type="InterPro" id="IPR001650">
    <property type="entry name" value="Helicase_C-like"/>
</dbReference>
<dbReference type="SMART" id="SM00490">
    <property type="entry name" value="HELICc"/>
    <property type="match status" value="1"/>
</dbReference>
<dbReference type="Gene3D" id="3.40.50.300">
    <property type="entry name" value="P-loop containing nucleotide triphosphate hydrolases"/>
    <property type="match status" value="2"/>
</dbReference>
<dbReference type="PROSITE" id="PS51192">
    <property type="entry name" value="HELICASE_ATP_BIND_1"/>
    <property type="match status" value="1"/>
</dbReference>
<dbReference type="InterPro" id="IPR011709">
    <property type="entry name" value="DEAD-box_helicase_OB_fold"/>
</dbReference>
<keyword evidence="1" id="KW-0547">Nucleotide-binding</keyword>
<dbReference type="CDD" id="cd18791">
    <property type="entry name" value="SF2_C_RHA"/>
    <property type="match status" value="1"/>
</dbReference>
<evidence type="ECO:0000259" key="6">
    <source>
        <dbReference type="PROSITE" id="PS51194"/>
    </source>
</evidence>
<dbReference type="Pfam" id="PF11898">
    <property type="entry name" value="DUF3418"/>
    <property type="match status" value="1"/>
</dbReference>
<dbReference type="GO" id="GO:0016787">
    <property type="term" value="F:hydrolase activity"/>
    <property type="evidence" value="ECO:0007669"/>
    <property type="project" value="UniProtKB-KW"/>
</dbReference>
<proteinExistence type="predicted"/>
<dbReference type="Proteomes" id="UP000280344">
    <property type="component" value="Chromosome"/>
</dbReference>
<dbReference type="Pfam" id="PF00271">
    <property type="entry name" value="Helicase_C"/>
    <property type="match status" value="1"/>
</dbReference>
<keyword evidence="2 7" id="KW-0378">Hydrolase</keyword>
<dbReference type="InterPro" id="IPR003593">
    <property type="entry name" value="AAA+_ATPase"/>
</dbReference>
<dbReference type="InterPro" id="IPR010222">
    <property type="entry name" value="RNA_helicase_HrpA"/>
</dbReference>
<dbReference type="PROSITE" id="PS51194">
    <property type="entry name" value="HELICASE_CTER"/>
    <property type="match status" value="1"/>
</dbReference>
<dbReference type="OrthoDB" id="9805617at2"/>
<dbReference type="EMBL" id="CP034593">
    <property type="protein sequence ID" value="AZQ77485.1"/>
    <property type="molecule type" value="Genomic_DNA"/>
</dbReference>
<evidence type="ECO:0000256" key="1">
    <source>
        <dbReference type="ARBA" id="ARBA00022741"/>
    </source>
</evidence>
<evidence type="ECO:0000256" key="4">
    <source>
        <dbReference type="ARBA" id="ARBA00022840"/>
    </source>
</evidence>
<dbReference type="GO" id="GO:0005524">
    <property type="term" value="F:ATP binding"/>
    <property type="evidence" value="ECO:0007669"/>
    <property type="project" value="UniProtKB-KW"/>
</dbReference>
<dbReference type="FunFam" id="1.20.120.1080:FF:000005">
    <property type="entry name" value="ATP-dependent helicase HrpA"/>
    <property type="match status" value="1"/>
</dbReference>
<sequence length="1263" mass="140580">MSTPELRRAAVPPITYPDLPVSARRDEIAEAIANHQVVIVAGETGSGKTTQLPKICLELGRGINGMIGHTQPRRIAARSVAERLCVEMGVELGQQIGYQVRFTDQVSDTTLVKLMTDGILLAEIQGDPLLSRYDTIIIDEAHERSLNIDFLLGYLAQLLPQRPDLKLIITSATIDSERFAEHFGPLQATPEEAAPIISVSGRTYPVELRYREPKDGDQVTGIVDGVQELMAEGPGDILVFLSGEGEIRDADKALQDALRNYAAPGEGKPGSVEALPLYARLSAAEQHRIFQDHGWTRIILSTNIAETSLTVPGIRYVIDPGTARISRYSNKTKVQRLPIEKVSQASANQRSGRCGRVADGIAIRLYTEEDYEQRDEFTEPEIQRTSLASVILQMASLGLGEVAEFPFVDPPQMTAVRAGLQLLDEIGAIRGGKLTRIGSKLAQLPIDPRLGRMLLEAQRNGVISEVLVIVAALSVQDVRERPSEKRTEADAYHTRFTDPRSDFIAYLNVWRYLNVQQRDLSGSAFRRLCRAEYLNYLRYREWRDVVTQLRQVGRSLGANRIGIPSRKLIGEAGDVATAVRAFDRSKSDEIHKSLLVGLLSSLGSWDERKRDYEGSRGSRFIIWPGSGLAKRHPSWVMAAELVETSRLFARTVAQIEPEWVEPLASHVMNRVHSEPFWSTKLGAAMVHEKVMLYGMTLFADRQVLLSKVGTMEAHELARDMFIRHALVENQWRDNWHPFIKKNKAAIEEAREVERRRRVHGLVADERELEQFFDERVPKDIVSAAHFNAWYKKNKSRVDLVYPRSLLLGEEVASENDYPDTWVQRGIELPIEYRFNPGGRSDGMTITVPVTILPQLTDDGFDWLVPGMLKELTEATIRSLPKRLRRELVPAPDVARAVLEVLPAWEDVSAGQADVPTYREAFAAAVLHLRGVEIDEWGELPEHLSVTFKVVSDKKKVLASGSSITHLQKQLKPDTKQAVSSAVKKAVAQAIQPTLPKDGFGKDGLPASVEAGGAKGYPALVDRGGNVRVEVLDTPREQAREHRLGVLAKLTEKLSLPTARITSRWSPTLSLTMAGSPYATTESLVADLQWAAVRNLAGPVVKIRKQEELDAVAEKIRNRVEDEVYRLAEITGRILGSWRELLVAIDRAPSSMLGVAAEVKDQADALVYDGFLKKTPSEWLAHLPRFLNAAAVRLESSLDQDDAKAEQVAQAEEMLEKFKPDSLEAEAAAEKARWLIEELRVSLWAQKLGTSVKVSLQRIAKLLS</sequence>
<dbReference type="KEGG" id="flh:EJ997_09210"/>
<dbReference type="Gene3D" id="1.20.120.1080">
    <property type="match status" value="1"/>
</dbReference>